<evidence type="ECO:0000256" key="6">
    <source>
        <dbReference type="ARBA" id="ARBA00022842"/>
    </source>
</evidence>
<dbReference type="InterPro" id="IPR013826">
    <property type="entry name" value="Topo_IA_cen_sub3"/>
</dbReference>
<feature type="site" description="Interaction with DNA" evidence="10">
    <location>
        <position position="261"/>
    </location>
</feature>
<dbReference type="InterPro" id="IPR023406">
    <property type="entry name" value="Topo_IA_AS"/>
</dbReference>
<sequence length="836" mass="92906">MPTAQKKTPQEKNREVVGQAEKKEGKRAAGKGAAKTAAVEKPAAKKSAVKKASAKKTATKKSAARDSTATTSAAEKKPAAKKSAPKKTVAKKTVAKKTVAKKTAAKKTAAKKEAPQTLVVVESPAKAKTIEKYLGKKYMVRASMGHLRDLPKSQFGIDVENDFAPKYINIRGKGDLIKALKKDAKHAAKVYLASDPDREGEAIAWHLAHILGIDPNENCRIVFNEITKPAIQAAVKEPYPINLDRVDAQQARRMLDRIVGYKLSPLLWRKIKKGLSAGRVQSVTVKLICDREKEIQAFVPEEYWTVGMKLKKGRGAQFAAELATVDGKKLALHSKEETSALVKDMAKQSFSVKEVKKRERRRNPVAPFTTSSMQQDASRKLGFTSRRTMMIAQQLYEGVELGRRGPVGLITYMRTDSTRLSDLALDEVRGYVGTSFGADYLPEKPNIYAAGKKAQDAHEAIRPTSVENTPELMEKYLSREQLRLYTLIWQRFVASQMTPAVFDTVSVSVAAGERYIARASGSTLKFPGFLAVYADNKKEKDVLLPELAAGEALSLLDLLPEQHFTEPPPRYNEASLVKTLEEEDIGRPSTYAPIIETILARGYVVRQDKHFQPTDLGFLVNDMLEEHFKDIVDVQFTAGLENELDEIAEGKVDKNDLLRGFYEPFEKTLEEADEAIGEVEIPEEVSDVICEKCGRNMVVKQGRYGKFLACPGFPDCRNTKPLLKDTGVPCPKCGGRIVERRSRRGQAFYGCENYPACDYVTWDQPLTEKCPECGAFMLRHRYKNGRILPYCSNEECKTRIDHPINKEIEKSRARLEAKKAKEAAAAEKAAEAEATT</sequence>
<evidence type="ECO:0000256" key="7">
    <source>
        <dbReference type="ARBA" id="ARBA00023029"/>
    </source>
</evidence>
<comment type="catalytic activity">
    <reaction evidence="1 10">
        <text>ATP-independent breakage of single-stranded DNA, followed by passage and rejoining.</text>
        <dbReference type="EC" id="5.6.2.1"/>
    </reaction>
</comment>
<evidence type="ECO:0000313" key="14">
    <source>
        <dbReference type="EMBL" id="AEC00698.1"/>
    </source>
</evidence>
<dbReference type="InterPro" id="IPR034149">
    <property type="entry name" value="TOPRIM_TopoI"/>
</dbReference>
<proteinExistence type="inferred from homology"/>
<feature type="compositionally biased region" description="Basic and acidic residues" evidence="11">
    <location>
        <begin position="8"/>
        <end position="27"/>
    </location>
</feature>
<feature type="domain" description="Toprim" evidence="12">
    <location>
        <begin position="116"/>
        <end position="226"/>
    </location>
</feature>
<feature type="compositionally biased region" description="Basic residues" evidence="11">
    <location>
        <begin position="47"/>
        <end position="59"/>
    </location>
</feature>
<dbReference type="PANTHER" id="PTHR42785:SF1">
    <property type="entry name" value="DNA TOPOISOMERASE"/>
    <property type="match status" value="1"/>
</dbReference>
<organism evidence="15 16">
    <name type="scientific">Selenomonas sputigena (strain ATCC 35185 / DSM 20758 / CCUG 44933 / VPI D19B-28)</name>
    <dbReference type="NCBI Taxonomy" id="546271"/>
    <lineage>
        <taxon>Bacteria</taxon>
        <taxon>Bacillati</taxon>
        <taxon>Bacillota</taxon>
        <taxon>Negativicutes</taxon>
        <taxon>Selenomonadales</taxon>
        <taxon>Selenomonadaceae</taxon>
        <taxon>Selenomonas</taxon>
    </lineage>
</organism>
<feature type="site" description="Interaction with DNA" evidence="10">
    <location>
        <position position="414"/>
    </location>
</feature>
<keyword evidence="7 10" id="KW-0799">Topoisomerase</keyword>
<dbReference type="Gene3D" id="1.10.290.10">
    <property type="entry name" value="Topoisomerase I, domain 4"/>
    <property type="match status" value="1"/>
</dbReference>
<keyword evidence="17" id="KW-1185">Reference proteome</keyword>
<evidence type="ECO:0000256" key="4">
    <source>
        <dbReference type="ARBA" id="ARBA00022771"/>
    </source>
</evidence>
<dbReference type="InterPro" id="IPR013825">
    <property type="entry name" value="Topo_IA_cen_sub2"/>
</dbReference>
<dbReference type="GO" id="GO:0008270">
    <property type="term" value="F:zinc ion binding"/>
    <property type="evidence" value="ECO:0007669"/>
    <property type="project" value="UniProtKB-KW"/>
</dbReference>
<dbReference type="EC" id="5.6.2.1" evidence="10"/>
<dbReference type="PANTHER" id="PTHR42785">
    <property type="entry name" value="DNA TOPOISOMERASE, TYPE IA, CORE"/>
    <property type="match status" value="1"/>
</dbReference>
<dbReference type="Gene3D" id="3.30.65.10">
    <property type="entry name" value="Bacterial Topoisomerase I, domain 1"/>
    <property type="match status" value="2"/>
</dbReference>
<feature type="site" description="Interaction with DNA" evidence="10">
    <location>
        <position position="601"/>
    </location>
</feature>
<dbReference type="Pfam" id="PF01131">
    <property type="entry name" value="Topoisom_bac"/>
    <property type="match status" value="1"/>
</dbReference>
<feature type="site" description="Interaction with DNA" evidence="10">
    <location>
        <position position="146"/>
    </location>
</feature>
<feature type="region of interest" description="Disordered" evidence="11">
    <location>
        <begin position="1"/>
        <end position="115"/>
    </location>
</feature>
<feature type="compositionally biased region" description="Basic residues" evidence="11">
    <location>
        <begin position="79"/>
        <end position="109"/>
    </location>
</feature>
<dbReference type="InterPro" id="IPR003601">
    <property type="entry name" value="Topo_IA_2"/>
</dbReference>
<evidence type="ECO:0000256" key="8">
    <source>
        <dbReference type="ARBA" id="ARBA00023125"/>
    </source>
</evidence>
<dbReference type="EMBL" id="CP002637">
    <property type="protein sequence ID" value="AEC00698.1"/>
    <property type="molecule type" value="Genomic_DNA"/>
</dbReference>
<dbReference type="PRINTS" id="PR00417">
    <property type="entry name" value="PRTPISMRASEI"/>
</dbReference>
<dbReference type="KEGG" id="ssg:Selsp_1742"/>
<reference evidence="15 16" key="1">
    <citation type="submission" date="2009-09" db="EMBL/GenBank/DDBJ databases">
        <authorList>
            <person name="Weinstock G."/>
            <person name="Sodergren E."/>
            <person name="Clifton S."/>
            <person name="Fulton L."/>
            <person name="Fulton B."/>
            <person name="Courtney L."/>
            <person name="Fronick C."/>
            <person name="Harrison M."/>
            <person name="Strong C."/>
            <person name="Farmer C."/>
            <person name="Delahaunty K."/>
            <person name="Markovic C."/>
            <person name="Hall O."/>
            <person name="Minx P."/>
            <person name="Tomlinson C."/>
            <person name="Mitreva M."/>
            <person name="Nelson J."/>
            <person name="Hou S."/>
            <person name="Wollam A."/>
            <person name="Pepin K.H."/>
            <person name="Johnson M."/>
            <person name="Bhonagiri V."/>
            <person name="Nash W.E."/>
            <person name="Warren W."/>
            <person name="Chinwalla A."/>
            <person name="Mardis E.R."/>
            <person name="Wilson R.K."/>
        </authorList>
    </citation>
    <scope>NUCLEOTIDE SEQUENCE [LARGE SCALE GENOMIC DNA]</scope>
    <source>
        <strain evidence="15">ATCC 35185</strain>
        <strain evidence="16">ATCC 35185 / DSM 20758 / VPI D19B-28</strain>
    </source>
</reference>
<feature type="site" description="Interaction with DNA" evidence="10">
    <location>
        <position position="256"/>
    </location>
</feature>
<dbReference type="HAMAP" id="MF_00952">
    <property type="entry name" value="Topoisom_1_prok"/>
    <property type="match status" value="1"/>
</dbReference>
<feature type="site" description="Interaction with DNA" evidence="10">
    <location>
        <position position="252"/>
    </location>
</feature>
<dbReference type="SUPFAM" id="SSF56712">
    <property type="entry name" value="Prokaryotic type I DNA topoisomerase"/>
    <property type="match status" value="1"/>
</dbReference>
<dbReference type="PROSITE" id="PS52039">
    <property type="entry name" value="TOPO_IA_2"/>
    <property type="match status" value="1"/>
</dbReference>
<keyword evidence="3" id="KW-0479">Metal-binding</keyword>
<evidence type="ECO:0000256" key="10">
    <source>
        <dbReference type="HAMAP-Rule" id="MF_00952"/>
    </source>
</evidence>
<dbReference type="OrthoDB" id="9804262at2"/>
<evidence type="ECO:0000259" key="13">
    <source>
        <dbReference type="PROSITE" id="PS52039"/>
    </source>
</evidence>
<evidence type="ECO:0000256" key="11">
    <source>
        <dbReference type="SAM" id="MobiDB-lite"/>
    </source>
</evidence>
<dbReference type="SUPFAM" id="SSF57783">
    <property type="entry name" value="Zinc beta-ribbon"/>
    <property type="match status" value="2"/>
</dbReference>
<evidence type="ECO:0000256" key="5">
    <source>
        <dbReference type="ARBA" id="ARBA00022833"/>
    </source>
</evidence>
<dbReference type="GO" id="GO:0003917">
    <property type="term" value="F:DNA topoisomerase type I (single strand cut, ATP-independent) activity"/>
    <property type="evidence" value="ECO:0007669"/>
    <property type="project" value="UniProtKB-UniRule"/>
</dbReference>
<dbReference type="GO" id="GO:0006265">
    <property type="term" value="P:DNA topological change"/>
    <property type="evidence" value="ECO:0007669"/>
    <property type="project" value="UniProtKB-UniRule"/>
</dbReference>
<keyword evidence="9 10" id="KW-0413">Isomerase</keyword>
<keyword evidence="8 10" id="KW-0238">DNA-binding</keyword>
<dbReference type="AlphaFoldDB" id="C9LSJ2"/>
<dbReference type="InterPro" id="IPR023405">
    <property type="entry name" value="Topo_IA_core_domain"/>
</dbReference>
<dbReference type="InterPro" id="IPR028612">
    <property type="entry name" value="Topoisom_1_IA"/>
</dbReference>
<dbReference type="InterPro" id="IPR013498">
    <property type="entry name" value="Topo_IA_Znf"/>
</dbReference>
<dbReference type="SMART" id="SM00437">
    <property type="entry name" value="TOP1Ac"/>
    <property type="match status" value="1"/>
</dbReference>
<name>C9LSJ2_SELS3</name>
<dbReference type="InterPro" id="IPR005733">
    <property type="entry name" value="TopoI_bac-type"/>
</dbReference>
<dbReference type="GO" id="GO:0030527">
    <property type="term" value="F:structural constituent of chromatin"/>
    <property type="evidence" value="ECO:0007669"/>
    <property type="project" value="InterPro"/>
</dbReference>
<accession>C9LSJ2</accession>
<feature type="region of interest" description="Disordered" evidence="11">
    <location>
        <begin position="817"/>
        <end position="836"/>
    </location>
</feature>
<dbReference type="GO" id="GO:0003677">
    <property type="term" value="F:DNA binding"/>
    <property type="evidence" value="ECO:0007669"/>
    <property type="project" value="UniProtKB-KW"/>
</dbReference>
<gene>
    <name evidence="10 15" type="primary">topA</name>
    <name evidence="14" type="ordered locus">Selsp_1742</name>
    <name evidence="15" type="ORF">SELSPUOL_00417</name>
</gene>
<dbReference type="SMART" id="SM00493">
    <property type="entry name" value="TOPRIM"/>
    <property type="match status" value="1"/>
</dbReference>
<feature type="site" description="Interaction with DNA" evidence="10">
    <location>
        <position position="253"/>
    </location>
</feature>
<dbReference type="STRING" id="546271.Selsp_1742"/>
<keyword evidence="4" id="KW-0863">Zinc-finger</keyword>
<dbReference type="InterPro" id="IPR013824">
    <property type="entry name" value="Topo_IA_cen_sub1"/>
</dbReference>
<evidence type="ECO:0000256" key="2">
    <source>
        <dbReference type="ARBA" id="ARBA00009446"/>
    </source>
</evidence>
<dbReference type="Proteomes" id="UP000003505">
    <property type="component" value="Unassembled WGS sequence"/>
</dbReference>
<dbReference type="Gene3D" id="1.10.460.10">
    <property type="entry name" value="Topoisomerase I, domain 2"/>
    <property type="match status" value="1"/>
</dbReference>
<dbReference type="Pfam" id="PF01396">
    <property type="entry name" value="Zn_ribbon_Top1"/>
    <property type="match status" value="3"/>
</dbReference>
<keyword evidence="6" id="KW-0460">Magnesium</keyword>
<dbReference type="SMART" id="SM00436">
    <property type="entry name" value="TOP1Bc"/>
    <property type="match status" value="1"/>
</dbReference>
<feature type="compositionally biased region" description="Low complexity" evidence="11">
    <location>
        <begin position="30"/>
        <end position="41"/>
    </location>
</feature>
<dbReference type="HOGENOM" id="CLU_002929_4_3_9"/>
<evidence type="ECO:0000256" key="3">
    <source>
        <dbReference type="ARBA" id="ARBA00022723"/>
    </source>
</evidence>
<evidence type="ECO:0000313" key="17">
    <source>
        <dbReference type="Proteomes" id="UP000011124"/>
    </source>
</evidence>
<dbReference type="PROSITE" id="PS50880">
    <property type="entry name" value="TOPRIM"/>
    <property type="match status" value="1"/>
</dbReference>
<feature type="region of interest" description="Interaction with DNA" evidence="10">
    <location>
        <begin position="276"/>
        <end position="281"/>
    </location>
</feature>
<dbReference type="InterPro" id="IPR000380">
    <property type="entry name" value="Topo_IA"/>
</dbReference>
<evidence type="ECO:0000256" key="1">
    <source>
        <dbReference type="ARBA" id="ARBA00000213"/>
    </source>
</evidence>
<dbReference type="Gene3D" id="2.70.20.10">
    <property type="entry name" value="Topoisomerase I, domain 3"/>
    <property type="match status" value="1"/>
</dbReference>
<dbReference type="RefSeq" id="WP_006191226.1">
    <property type="nucleotide sequence ID" value="NC_015437.1"/>
</dbReference>
<comment type="subunit">
    <text evidence="10">Monomer.</text>
</comment>
<dbReference type="eggNOG" id="COG0550">
    <property type="taxonomic scope" value="Bacteria"/>
</dbReference>
<evidence type="ECO:0000259" key="12">
    <source>
        <dbReference type="PROSITE" id="PS50880"/>
    </source>
</evidence>
<evidence type="ECO:0000313" key="16">
    <source>
        <dbReference type="Proteomes" id="UP000003505"/>
    </source>
</evidence>
<dbReference type="CDD" id="cd03363">
    <property type="entry name" value="TOPRIM_TopoIA_TopoI"/>
    <property type="match status" value="1"/>
</dbReference>
<dbReference type="GO" id="GO:0030261">
    <property type="term" value="P:chromosome condensation"/>
    <property type="evidence" value="ECO:0007669"/>
    <property type="project" value="InterPro"/>
</dbReference>
<dbReference type="Gene3D" id="3.40.50.140">
    <property type="match status" value="1"/>
</dbReference>
<protein>
    <recommendedName>
        <fullName evidence="10">DNA topoisomerase 1</fullName>
        <ecNumber evidence="10">5.6.2.1</ecNumber>
    </recommendedName>
    <alternativeName>
        <fullName evidence="10">DNA topoisomerase I</fullName>
    </alternativeName>
</protein>
<evidence type="ECO:0000256" key="9">
    <source>
        <dbReference type="ARBA" id="ARBA00023235"/>
    </source>
</evidence>
<reference evidence="14 17" key="2">
    <citation type="submission" date="2011-04" db="EMBL/GenBank/DDBJ databases">
        <title>The complete genome of Selenomonas sputigena DSM 20758.</title>
        <authorList>
            <consortium name="US DOE Joint Genome Institute (JGI-PGF)"/>
            <person name="Lucas S."/>
            <person name="Copeland A."/>
            <person name="Lapidus A."/>
            <person name="Bruce D."/>
            <person name="Goodwin L."/>
            <person name="Pitluck S."/>
            <person name="Peters L."/>
            <person name="Kyrpides N."/>
            <person name="Mavromatis K."/>
            <person name="Ivanova N."/>
            <person name="Ovchinnikova G."/>
            <person name="Teshima H."/>
            <person name="Detter J.C."/>
            <person name="Tapia R."/>
            <person name="Han C."/>
            <person name="Land M."/>
            <person name="Hauser L."/>
            <person name="Markowitz V."/>
            <person name="Cheng J.-F."/>
            <person name="Hugenholtz P."/>
            <person name="Woyke T."/>
            <person name="Wu D."/>
            <person name="Gronow S."/>
            <person name="Wellnitz S."/>
            <person name="Schneider S."/>
            <person name="Klenk H.-P."/>
            <person name="Eisen J.A."/>
        </authorList>
    </citation>
    <scope>NUCLEOTIDE SEQUENCE [LARGE SCALE GENOMIC DNA]</scope>
    <source>
        <strain evidence="14">ATCC 35185</strain>
        <strain evidence="17">ATCC 35185 / DSM 20758 / VPI D19B-28</strain>
    </source>
</reference>
<dbReference type="NCBIfam" id="TIGR01051">
    <property type="entry name" value="topA_bact"/>
    <property type="match status" value="1"/>
</dbReference>
<keyword evidence="5" id="KW-0862">Zinc</keyword>
<comment type="similarity">
    <text evidence="2 10">Belongs to the type IA topoisomerase family.</text>
</comment>
<evidence type="ECO:0000313" key="15">
    <source>
        <dbReference type="EMBL" id="EEX78232.1"/>
    </source>
</evidence>
<dbReference type="InterPro" id="IPR006171">
    <property type="entry name" value="TOPRIM_dom"/>
</dbReference>
<dbReference type="Pfam" id="PF01751">
    <property type="entry name" value="Toprim"/>
    <property type="match status" value="1"/>
</dbReference>
<dbReference type="CDD" id="cd00186">
    <property type="entry name" value="TOP1Ac"/>
    <property type="match status" value="1"/>
</dbReference>
<comment type="function">
    <text evidence="10">Releases the supercoiling and torsional tension of DNA, which is introduced during the DNA replication and transcription, by transiently cleaving and rejoining one strand of the DNA duplex. Introduces a single-strand break via transesterification at a target site in duplex DNA. The scissile phosphodiester is attacked by the catalytic tyrosine of the enzyme, resulting in the formation of a DNA-(5'-phosphotyrosyl)-enzyme intermediate and the expulsion of a 3'-OH DNA strand. The free DNA strand then undergoes passage around the unbroken strand, thus removing DNA supercoils. Finally, in the religation step, the DNA 3'-OH attacks the covalent intermediate to expel the active-site tyrosine and restore the DNA phosphodiester backbone.</text>
</comment>
<dbReference type="PROSITE" id="PS00396">
    <property type="entry name" value="TOPO_IA_1"/>
    <property type="match status" value="1"/>
</dbReference>
<dbReference type="InterPro" id="IPR003602">
    <property type="entry name" value="Topo_IA_DNA-bd_dom"/>
</dbReference>
<dbReference type="Proteomes" id="UP000011124">
    <property type="component" value="Chromosome"/>
</dbReference>
<dbReference type="EMBL" id="ACKP02000010">
    <property type="protein sequence ID" value="EEX78232.1"/>
    <property type="molecule type" value="Genomic_DNA"/>
</dbReference>
<feature type="site" description="Interaction with DNA" evidence="10">
    <location>
        <position position="268"/>
    </location>
</feature>
<feature type="active site" description="O-(5'-phospho-DNA)-tyrosine intermediate" evidence="10">
    <location>
        <position position="412"/>
    </location>
</feature>
<dbReference type="InterPro" id="IPR013497">
    <property type="entry name" value="Topo_IA_cen"/>
</dbReference>
<feature type="domain" description="Topo IA-type catalytic" evidence="13">
    <location>
        <begin position="242"/>
        <end position="669"/>
    </location>
</feature>
<dbReference type="GO" id="GO:0005694">
    <property type="term" value="C:chromosome"/>
    <property type="evidence" value="ECO:0007669"/>
    <property type="project" value="InterPro"/>
</dbReference>